<keyword evidence="2" id="KW-1185">Reference proteome</keyword>
<dbReference type="Proteomes" id="UP000325579">
    <property type="component" value="Unassembled WGS sequence"/>
</dbReference>
<organism evidence="1 2">
    <name type="scientific">Aspergillus pseudonomiae</name>
    <dbReference type="NCBI Taxonomy" id="1506151"/>
    <lineage>
        <taxon>Eukaryota</taxon>
        <taxon>Fungi</taxon>
        <taxon>Dikarya</taxon>
        <taxon>Ascomycota</taxon>
        <taxon>Pezizomycotina</taxon>
        <taxon>Eurotiomycetes</taxon>
        <taxon>Eurotiomycetidae</taxon>
        <taxon>Eurotiales</taxon>
        <taxon>Aspergillaceae</taxon>
        <taxon>Aspergillus</taxon>
        <taxon>Aspergillus subgen. Circumdati</taxon>
    </lineage>
</organism>
<dbReference type="RefSeq" id="XP_031936812.1">
    <property type="nucleotide sequence ID" value="XM_032083221.1"/>
</dbReference>
<evidence type="ECO:0000313" key="2">
    <source>
        <dbReference type="Proteomes" id="UP000325579"/>
    </source>
</evidence>
<accession>A0A5N6I7W1</accession>
<name>A0A5N7D0T6_9EURO</name>
<proteinExistence type="predicted"/>
<sequence>MSSADERLDAQRHGLITHLLRITEEPRVISAAWTCLSFADLSNTHESIKQRGQSRVGCSVVRACLNREALAKMIKAWAVWSIAQRDNARFDEDSEQSCRLKEAFENP</sequence>
<dbReference type="EMBL" id="ML736832">
    <property type="protein sequence ID" value="KAE8399493.1"/>
    <property type="molecule type" value="Genomic_DNA"/>
</dbReference>
<reference evidence="1 2" key="1">
    <citation type="submission" date="2019-04" db="EMBL/GenBank/DDBJ databases">
        <authorList>
            <consortium name="DOE Joint Genome Institute"/>
            <person name="Mondo S."/>
            <person name="Kjaerbolling I."/>
            <person name="Vesth T."/>
            <person name="Frisvad J.C."/>
            <person name="Nybo J.L."/>
            <person name="Theobald S."/>
            <person name="Kildgaard S."/>
            <person name="Isbrandt T."/>
            <person name="Kuo A."/>
            <person name="Sato A."/>
            <person name="Lyhne E.K."/>
            <person name="Kogle M.E."/>
            <person name="Wiebenga A."/>
            <person name="Kun R.S."/>
            <person name="Lubbers R.J."/>
            <person name="Makela M.R."/>
            <person name="Barry K."/>
            <person name="Chovatia M."/>
            <person name="Clum A."/>
            <person name="Daum C."/>
            <person name="Haridas S."/>
            <person name="He G."/>
            <person name="LaButti K."/>
            <person name="Lipzen A."/>
            <person name="Riley R."/>
            <person name="Salamov A."/>
            <person name="Simmons B.A."/>
            <person name="Magnuson J.K."/>
            <person name="Henrissat B."/>
            <person name="Mortensen U.H."/>
            <person name="Larsen T.O."/>
            <person name="Devries R.P."/>
            <person name="Grigoriev I.V."/>
            <person name="Machida M."/>
            <person name="Baker S.E."/>
            <person name="Andersen M.R."/>
            <person name="Cantor M.N."/>
            <person name="Hua S.X."/>
        </authorList>
    </citation>
    <scope>NUCLEOTIDE SEQUENCE [LARGE SCALE GENOMIC DNA]</scope>
    <source>
        <strain evidence="1 2">CBS 119388</strain>
    </source>
</reference>
<evidence type="ECO:0000313" key="1">
    <source>
        <dbReference type="EMBL" id="KAE8399493.1"/>
    </source>
</evidence>
<dbReference type="GeneID" id="43667912"/>
<dbReference type="AlphaFoldDB" id="A0A5N7D0T6"/>
<gene>
    <name evidence="1" type="ORF">BDV37DRAFT_260157</name>
</gene>
<accession>A0A5N7D0T6</accession>
<protein>
    <submittedName>
        <fullName evidence="1">Uncharacterized protein</fullName>
    </submittedName>
</protein>